<gene>
    <name evidence="1" type="ORF">PGT21_032628</name>
</gene>
<proteinExistence type="predicted"/>
<protein>
    <submittedName>
        <fullName evidence="1">Uncharacterized protein</fullName>
    </submittedName>
</protein>
<organism evidence="1 2">
    <name type="scientific">Puccinia graminis f. sp. tritici</name>
    <dbReference type="NCBI Taxonomy" id="56615"/>
    <lineage>
        <taxon>Eukaryota</taxon>
        <taxon>Fungi</taxon>
        <taxon>Dikarya</taxon>
        <taxon>Basidiomycota</taxon>
        <taxon>Pucciniomycotina</taxon>
        <taxon>Pucciniomycetes</taxon>
        <taxon>Pucciniales</taxon>
        <taxon>Pucciniaceae</taxon>
        <taxon>Puccinia</taxon>
    </lineage>
</organism>
<evidence type="ECO:0000313" key="1">
    <source>
        <dbReference type="EMBL" id="KAA1109074.1"/>
    </source>
</evidence>
<dbReference type="AlphaFoldDB" id="A0A5B0Q7X5"/>
<evidence type="ECO:0000313" key="2">
    <source>
        <dbReference type="Proteomes" id="UP000324748"/>
    </source>
</evidence>
<dbReference type="OrthoDB" id="4366648at2759"/>
<dbReference type="Proteomes" id="UP000324748">
    <property type="component" value="Unassembled WGS sequence"/>
</dbReference>
<accession>A0A5B0Q7X5</accession>
<sequence length="67" mass="7595">MRPRHKAIQVGVAMALTVERANQLRHGDTLVQEKLSQWIVVYFDSEQATECIGSSHLFIVKLQSETV</sequence>
<comment type="caution">
    <text evidence="1">The sequence shown here is derived from an EMBL/GenBank/DDBJ whole genome shotgun (WGS) entry which is preliminary data.</text>
</comment>
<name>A0A5B0Q7X5_PUCGR</name>
<dbReference type="EMBL" id="VSWC01000028">
    <property type="protein sequence ID" value="KAA1109074.1"/>
    <property type="molecule type" value="Genomic_DNA"/>
</dbReference>
<reference evidence="1 2" key="1">
    <citation type="submission" date="2019-05" db="EMBL/GenBank/DDBJ databases">
        <title>Emergence of the Ug99 lineage of the wheat stem rust pathogen through somatic hybridization.</title>
        <authorList>
            <person name="Li F."/>
            <person name="Upadhyaya N.M."/>
            <person name="Sperschneider J."/>
            <person name="Matny O."/>
            <person name="Nguyen-Phuc H."/>
            <person name="Mago R."/>
            <person name="Raley C."/>
            <person name="Miller M.E."/>
            <person name="Silverstein K.A.T."/>
            <person name="Henningsen E."/>
            <person name="Hirsch C.D."/>
            <person name="Visser B."/>
            <person name="Pretorius Z.A."/>
            <person name="Steffenson B.J."/>
            <person name="Schwessinger B."/>
            <person name="Dodds P.N."/>
            <person name="Figueroa M."/>
        </authorList>
    </citation>
    <scope>NUCLEOTIDE SEQUENCE [LARGE SCALE GENOMIC DNA]</scope>
    <source>
        <strain evidence="1">21-0</strain>
    </source>
</reference>
<keyword evidence="2" id="KW-1185">Reference proteome</keyword>